<reference evidence="2" key="2">
    <citation type="submission" date="2025-08" db="UniProtKB">
        <authorList>
            <consortium name="Ensembl"/>
        </authorList>
    </citation>
    <scope>IDENTIFICATION</scope>
</reference>
<name>A0A8C4W6B7_9SAUR</name>
<dbReference type="AlphaFoldDB" id="A0A8C4W6B7"/>
<keyword evidence="3" id="KW-1185">Reference proteome</keyword>
<protein>
    <submittedName>
        <fullName evidence="2">Uncharacterized protein</fullName>
    </submittedName>
</protein>
<feature type="region of interest" description="Disordered" evidence="1">
    <location>
        <begin position="1"/>
        <end position="94"/>
    </location>
</feature>
<dbReference type="Proteomes" id="UP000694390">
    <property type="component" value="Chromosome 2"/>
</dbReference>
<sequence length="94" mass="9588">PTRSEFAGVPLPMVNSAGSRERSRRQRSLARCCLAPGSSSPARAVKGPIAAPSRPVSPNLRPRGTAQPGASCCPRESPAAADSPSELALSATGH</sequence>
<reference evidence="2" key="3">
    <citation type="submission" date="2025-09" db="UniProtKB">
        <authorList>
            <consortium name="Ensembl"/>
        </authorList>
    </citation>
    <scope>IDENTIFICATION</scope>
</reference>
<accession>A0A8C4W6B7</accession>
<proteinExistence type="predicted"/>
<organism evidence="2 3">
    <name type="scientific">Gopherus evgoodei</name>
    <name type="common">Goodes thornscrub tortoise</name>
    <dbReference type="NCBI Taxonomy" id="1825980"/>
    <lineage>
        <taxon>Eukaryota</taxon>
        <taxon>Metazoa</taxon>
        <taxon>Chordata</taxon>
        <taxon>Craniata</taxon>
        <taxon>Vertebrata</taxon>
        <taxon>Euteleostomi</taxon>
        <taxon>Archelosauria</taxon>
        <taxon>Testudinata</taxon>
        <taxon>Testudines</taxon>
        <taxon>Cryptodira</taxon>
        <taxon>Durocryptodira</taxon>
        <taxon>Testudinoidea</taxon>
        <taxon>Testudinidae</taxon>
        <taxon>Gopherus</taxon>
    </lineage>
</organism>
<reference evidence="2" key="1">
    <citation type="submission" date="2019-06" db="EMBL/GenBank/DDBJ databases">
        <title>G10K-VGP Goodes thornscrub tortoise genome, primary haplotype.</title>
        <authorList>
            <person name="Murphy B."/>
            <person name="Edwards T."/>
            <person name="Rhie A."/>
            <person name="Koren S."/>
            <person name="Phillippy A."/>
            <person name="Fedrigo O."/>
            <person name="Haase B."/>
            <person name="Mountcastle J."/>
            <person name="Lewin H."/>
            <person name="Damas J."/>
            <person name="Howe K."/>
            <person name="Formenti G."/>
            <person name="Myers G."/>
            <person name="Durbin R."/>
            <person name="Jarvis E.D."/>
        </authorList>
    </citation>
    <scope>NUCLEOTIDE SEQUENCE [LARGE SCALE GENOMIC DNA]</scope>
</reference>
<dbReference type="Ensembl" id="ENSGEVT00005013214.1">
    <property type="protein sequence ID" value="ENSGEVP00005012621.1"/>
    <property type="gene ID" value="ENSGEVG00005008918.1"/>
</dbReference>
<evidence type="ECO:0000313" key="3">
    <source>
        <dbReference type="Proteomes" id="UP000694390"/>
    </source>
</evidence>
<evidence type="ECO:0000313" key="2">
    <source>
        <dbReference type="Ensembl" id="ENSGEVP00005012621.1"/>
    </source>
</evidence>
<evidence type="ECO:0000256" key="1">
    <source>
        <dbReference type="SAM" id="MobiDB-lite"/>
    </source>
</evidence>